<reference evidence="4" key="2">
    <citation type="submission" date="2017-08" db="EMBL/GenBank/DDBJ databases">
        <authorList>
            <person name="Fierst J.L."/>
        </authorList>
    </citation>
    <scope>NUCLEOTIDE SEQUENCE [LARGE SCALE GENOMIC DNA]</scope>
    <source>
        <strain evidence="4">PX439</strain>
    </source>
</reference>
<accession>A0A260Z1U8</accession>
<comment type="caution">
    <text evidence="3">The sequence shown here is derived from an EMBL/GenBank/DDBJ whole genome shotgun (WGS) entry which is preliminary data.</text>
</comment>
<dbReference type="AlphaFoldDB" id="A0A260Z1U8"/>
<keyword evidence="1" id="KW-1133">Transmembrane helix</keyword>
<feature type="transmembrane region" description="Helical" evidence="1">
    <location>
        <begin position="189"/>
        <end position="208"/>
    </location>
</feature>
<keyword evidence="1" id="KW-0812">Transmembrane</keyword>
<reference evidence="3" key="1">
    <citation type="submission" date="2017-08" db="EMBL/GenBank/DDBJ databases">
        <authorList>
            <person name="de Groot N.N."/>
        </authorList>
    </citation>
    <scope>NUCLEOTIDE SEQUENCE [LARGE SCALE GENOMIC DNA]</scope>
    <source>
        <strain evidence="3">PX439</strain>
    </source>
</reference>
<dbReference type="Proteomes" id="UP000483820">
    <property type="component" value="Chromosome V"/>
</dbReference>
<protein>
    <submittedName>
        <fullName evidence="3">Uncharacterized protein</fullName>
    </submittedName>
</protein>
<feature type="transmembrane region" description="Helical" evidence="1">
    <location>
        <begin position="253"/>
        <end position="274"/>
    </location>
</feature>
<sequence>MSNLTVGEFYKELVDFKSRDLETVEGTFFIVAFIYGLLLFIHFCLQKYLKTAKEETDLESVRFRINSIYRWHEWVVRVMIVLLSGFALTRHLGFQWAFYIFITSTPVIALVKMLNEIFTIVISFFSITVFFSDLPDHARNLVQLPKYFYSSLILVVAQIVLFKEFCMLLWVILMYFLNIDYAVEFFSHYIGLYTSIQLLFWASILIRYTYREAWHDMDISKQIMAQQAYLLAAFKLPTMMIAFSFFFRVVDNQVFILMLMTMDMITLPIAVRFFEVYTCFKMMDAVSQKNAIADCNKS</sequence>
<evidence type="ECO:0000313" key="5">
    <source>
        <dbReference type="Proteomes" id="UP000483820"/>
    </source>
</evidence>
<feature type="transmembrane region" description="Helical" evidence="1">
    <location>
        <begin position="98"/>
        <end position="131"/>
    </location>
</feature>
<evidence type="ECO:0000313" key="3">
    <source>
        <dbReference type="EMBL" id="OZF79607.1"/>
    </source>
</evidence>
<reference evidence="2 5" key="3">
    <citation type="submission" date="2019-12" db="EMBL/GenBank/DDBJ databases">
        <title>Chromosome-level assembly of the Caenorhabditis remanei genome.</title>
        <authorList>
            <person name="Teterina A.A."/>
            <person name="Willis J.H."/>
            <person name="Phillips P.C."/>
        </authorList>
    </citation>
    <scope>NUCLEOTIDE SEQUENCE [LARGE SCALE GENOMIC DNA]</scope>
    <source>
        <strain evidence="2 5">PX506</strain>
        <tissue evidence="2">Whole organism</tissue>
    </source>
</reference>
<organism evidence="3 4">
    <name type="scientific">Caenorhabditis remanei</name>
    <name type="common">Caenorhabditis vulgaris</name>
    <dbReference type="NCBI Taxonomy" id="31234"/>
    <lineage>
        <taxon>Eukaryota</taxon>
        <taxon>Metazoa</taxon>
        <taxon>Ecdysozoa</taxon>
        <taxon>Nematoda</taxon>
        <taxon>Chromadorea</taxon>
        <taxon>Rhabditida</taxon>
        <taxon>Rhabditina</taxon>
        <taxon>Rhabditomorpha</taxon>
        <taxon>Rhabditoidea</taxon>
        <taxon>Rhabditidae</taxon>
        <taxon>Peloderinae</taxon>
        <taxon>Caenorhabditis</taxon>
    </lineage>
</organism>
<dbReference type="Proteomes" id="UP000216624">
    <property type="component" value="Unassembled WGS sequence"/>
</dbReference>
<gene>
    <name evidence="3" type="ORF">FL82_17929</name>
    <name evidence="2" type="ORF">GCK72_020781</name>
</gene>
<dbReference type="EMBL" id="WUAV01000005">
    <property type="protein sequence ID" value="KAF1754221.1"/>
    <property type="molecule type" value="Genomic_DNA"/>
</dbReference>
<proteinExistence type="predicted"/>
<feature type="transmembrane region" description="Helical" evidence="1">
    <location>
        <begin position="228"/>
        <end position="247"/>
    </location>
</feature>
<feature type="transmembrane region" description="Helical" evidence="1">
    <location>
        <begin position="74"/>
        <end position="92"/>
    </location>
</feature>
<name>A0A260Z1U8_CAERE</name>
<feature type="transmembrane region" description="Helical" evidence="1">
    <location>
        <begin position="152"/>
        <end position="177"/>
    </location>
</feature>
<evidence type="ECO:0000256" key="1">
    <source>
        <dbReference type="SAM" id="Phobius"/>
    </source>
</evidence>
<evidence type="ECO:0000313" key="4">
    <source>
        <dbReference type="Proteomes" id="UP000216624"/>
    </source>
</evidence>
<feature type="non-terminal residue" evidence="3">
    <location>
        <position position="1"/>
    </location>
</feature>
<keyword evidence="1" id="KW-0472">Membrane</keyword>
<dbReference type="EMBL" id="NMWX01000456">
    <property type="protein sequence ID" value="OZF79607.1"/>
    <property type="molecule type" value="Genomic_DNA"/>
</dbReference>
<evidence type="ECO:0000313" key="2">
    <source>
        <dbReference type="EMBL" id="KAF1754221.1"/>
    </source>
</evidence>
<feature type="transmembrane region" description="Helical" evidence="1">
    <location>
        <begin position="26"/>
        <end position="45"/>
    </location>
</feature>
<keyword evidence="4" id="KW-1185">Reference proteome</keyword>